<evidence type="ECO:0000313" key="2">
    <source>
        <dbReference type="Proteomes" id="UP000765338"/>
    </source>
</evidence>
<keyword evidence="2" id="KW-1185">Reference proteome</keyword>
<evidence type="ECO:0000313" key="1">
    <source>
        <dbReference type="EMBL" id="MBA5726904.1"/>
    </source>
</evidence>
<proteinExistence type="predicted"/>
<organism evidence="1 2">
    <name type="scientific">Bombella mellum</name>
    <dbReference type="NCBI Taxonomy" id="2039288"/>
    <lineage>
        <taxon>Bacteria</taxon>
        <taxon>Pseudomonadati</taxon>
        <taxon>Pseudomonadota</taxon>
        <taxon>Alphaproteobacteria</taxon>
        <taxon>Acetobacterales</taxon>
        <taxon>Acetobacteraceae</taxon>
        <taxon>Bombella</taxon>
    </lineage>
</organism>
<name>A0ABR5ZRF2_9PROT</name>
<accession>A0ABR5ZRF2</accession>
<protein>
    <submittedName>
        <fullName evidence="1">Uncharacterized protein</fullName>
    </submittedName>
</protein>
<dbReference type="Proteomes" id="UP000765338">
    <property type="component" value="Unassembled WGS sequence"/>
</dbReference>
<sequence length="85" mass="9376">MNSPTNAFTASTPEARLERLLSTCRYVQQNWDNLISALSVVEDSIPDRENAGVPLAGLVRLLISHQNEEYSDFVSEIRRAAGEAA</sequence>
<reference evidence="1 2" key="1">
    <citation type="submission" date="2017-10" db="EMBL/GenBank/DDBJ databases">
        <authorList>
            <person name="Jakob F."/>
        </authorList>
    </citation>
    <scope>NUCLEOTIDE SEQUENCE [LARGE SCALE GENOMIC DNA]</scope>
    <source>
        <strain evidence="1 2">TMW 2.1889</strain>
    </source>
</reference>
<dbReference type="EMBL" id="PDLY01000001">
    <property type="protein sequence ID" value="MBA5726904.1"/>
    <property type="molecule type" value="Genomic_DNA"/>
</dbReference>
<dbReference type="RefSeq" id="WP_182040473.1">
    <property type="nucleotide sequence ID" value="NZ_PDLY01000001.1"/>
</dbReference>
<comment type="caution">
    <text evidence="1">The sequence shown here is derived from an EMBL/GenBank/DDBJ whole genome shotgun (WGS) entry which is preliminary data.</text>
</comment>
<gene>
    <name evidence="1" type="ORF">CPA56_02700</name>
</gene>